<keyword evidence="7" id="KW-1185">Reference proteome</keyword>
<comment type="similarity">
    <text evidence="1">Belongs to the ABC transporter superfamily.</text>
</comment>
<evidence type="ECO:0000256" key="4">
    <source>
        <dbReference type="ARBA" id="ARBA00022840"/>
    </source>
</evidence>
<dbReference type="InterPro" id="IPR027417">
    <property type="entry name" value="P-loop_NTPase"/>
</dbReference>
<evidence type="ECO:0000256" key="2">
    <source>
        <dbReference type="ARBA" id="ARBA00022448"/>
    </source>
</evidence>
<dbReference type="OrthoDB" id="9776369at2"/>
<sequence>MIEVEALAVRYGAAEVFQDVSLRVDDGRIVALLGNNGAGKTTLLRALSGILGGQGGRVVAGTAHGEGLDLTRSRADRIVRAGIVQVPEGRRVFGQLSVEDNLAAGALSVRSRPQARRTKAWVHELFPILADRAQQPAALLSGGEQQMLAIGRALMSSPRVLLMDEPSLGIAPLVARQIMETVREVNHAGTSVLLVEQNTKLALSVAHHAYLMHGGAIVAEGPADELATSDLLLEVSLGKHTASAVPTGGNPHG</sequence>
<keyword evidence="3" id="KW-0547">Nucleotide-binding</keyword>
<keyword evidence="2" id="KW-0813">Transport</keyword>
<dbReference type="RefSeq" id="WP_038682124.1">
    <property type="nucleotide sequence ID" value="NZ_BJMC01000024.1"/>
</dbReference>
<dbReference type="SUPFAM" id="SSF52540">
    <property type="entry name" value="P-loop containing nucleoside triphosphate hydrolases"/>
    <property type="match status" value="1"/>
</dbReference>
<dbReference type="SMART" id="SM00382">
    <property type="entry name" value="AAA"/>
    <property type="match status" value="1"/>
</dbReference>
<evidence type="ECO:0000256" key="1">
    <source>
        <dbReference type="ARBA" id="ARBA00005417"/>
    </source>
</evidence>
<dbReference type="HOGENOM" id="CLU_000604_1_2_11"/>
<keyword evidence="5" id="KW-0029">Amino-acid transport</keyword>
<reference evidence="6 7" key="1">
    <citation type="journal article" date="2015" name="Genome Announc.">
        <title>Complete Genome Sequence of Steroid-Transforming Nocardioides simplex VKM Ac-2033D.</title>
        <authorList>
            <person name="Shtratnikova V.Y."/>
            <person name="Schelkunov M.I."/>
            <person name="Pekov Y.A."/>
            <person name="Fokina V.V."/>
            <person name="Logacheva M.D."/>
            <person name="Sokolov S.L."/>
            <person name="Bragin E.Y."/>
            <person name="Ashapkin V.V."/>
            <person name="Donova M.V."/>
        </authorList>
    </citation>
    <scope>NUCLEOTIDE SEQUENCE [LARGE SCALE GENOMIC DNA]</scope>
    <source>
        <strain evidence="6 7">VKM Ac-2033D</strain>
    </source>
</reference>
<dbReference type="GeneID" id="96611953"/>
<dbReference type="PROSITE" id="PS50893">
    <property type="entry name" value="ABC_TRANSPORTER_2"/>
    <property type="match status" value="1"/>
</dbReference>
<dbReference type="PROSITE" id="PS00211">
    <property type="entry name" value="ABC_TRANSPORTER_1"/>
    <property type="match status" value="1"/>
</dbReference>
<dbReference type="AlphaFoldDB" id="A0A0A1DRD4"/>
<dbReference type="Pfam" id="PF00005">
    <property type="entry name" value="ABC_tran"/>
    <property type="match status" value="1"/>
</dbReference>
<dbReference type="KEGG" id="psim:KR76_24670"/>
<dbReference type="GO" id="GO:0016887">
    <property type="term" value="F:ATP hydrolysis activity"/>
    <property type="evidence" value="ECO:0007669"/>
    <property type="project" value="InterPro"/>
</dbReference>
<protein>
    <submittedName>
        <fullName evidence="6">Branched-chain amino acid transport ATP-binding protein LivF</fullName>
    </submittedName>
</protein>
<dbReference type="InterPro" id="IPR003439">
    <property type="entry name" value="ABC_transporter-like_ATP-bd"/>
</dbReference>
<evidence type="ECO:0000256" key="3">
    <source>
        <dbReference type="ARBA" id="ARBA00022741"/>
    </source>
</evidence>
<name>A0A0A1DRD4_NOCSI</name>
<dbReference type="PANTHER" id="PTHR43820">
    <property type="entry name" value="HIGH-AFFINITY BRANCHED-CHAIN AMINO ACID TRANSPORT ATP-BINDING PROTEIN LIVF"/>
    <property type="match status" value="1"/>
</dbReference>
<dbReference type="InterPro" id="IPR003593">
    <property type="entry name" value="AAA+_ATPase"/>
</dbReference>
<dbReference type="InterPro" id="IPR017871">
    <property type="entry name" value="ABC_transporter-like_CS"/>
</dbReference>
<dbReference type="STRING" id="2045.KR76_24670"/>
<dbReference type="Proteomes" id="UP000030300">
    <property type="component" value="Chromosome"/>
</dbReference>
<dbReference type="GO" id="GO:0015658">
    <property type="term" value="F:branched-chain amino acid transmembrane transporter activity"/>
    <property type="evidence" value="ECO:0007669"/>
    <property type="project" value="TreeGrafter"/>
</dbReference>
<organism evidence="6 7">
    <name type="scientific">Nocardioides simplex</name>
    <name type="common">Arthrobacter simplex</name>
    <dbReference type="NCBI Taxonomy" id="2045"/>
    <lineage>
        <taxon>Bacteria</taxon>
        <taxon>Bacillati</taxon>
        <taxon>Actinomycetota</taxon>
        <taxon>Actinomycetes</taxon>
        <taxon>Propionibacteriales</taxon>
        <taxon>Nocardioidaceae</taxon>
        <taxon>Pimelobacter</taxon>
    </lineage>
</organism>
<dbReference type="EMBL" id="CP009896">
    <property type="protein sequence ID" value="AIY19172.1"/>
    <property type="molecule type" value="Genomic_DNA"/>
</dbReference>
<dbReference type="eggNOG" id="COG0410">
    <property type="taxonomic scope" value="Bacteria"/>
</dbReference>
<dbReference type="PANTHER" id="PTHR43820:SF4">
    <property type="entry name" value="HIGH-AFFINITY BRANCHED-CHAIN AMINO ACID TRANSPORT ATP-BINDING PROTEIN LIVF"/>
    <property type="match status" value="1"/>
</dbReference>
<dbReference type="Gene3D" id="3.40.50.300">
    <property type="entry name" value="P-loop containing nucleotide triphosphate hydrolases"/>
    <property type="match status" value="1"/>
</dbReference>
<dbReference type="GO" id="GO:0015807">
    <property type="term" value="P:L-amino acid transport"/>
    <property type="evidence" value="ECO:0007669"/>
    <property type="project" value="TreeGrafter"/>
</dbReference>
<dbReference type="GO" id="GO:0005524">
    <property type="term" value="F:ATP binding"/>
    <property type="evidence" value="ECO:0007669"/>
    <property type="project" value="UniProtKB-KW"/>
</dbReference>
<evidence type="ECO:0000313" key="7">
    <source>
        <dbReference type="Proteomes" id="UP000030300"/>
    </source>
</evidence>
<evidence type="ECO:0000313" key="6">
    <source>
        <dbReference type="EMBL" id="AIY19172.1"/>
    </source>
</evidence>
<accession>A0A0A1DRD4</accession>
<evidence type="ECO:0000256" key="5">
    <source>
        <dbReference type="ARBA" id="ARBA00022970"/>
    </source>
</evidence>
<keyword evidence="4 6" id="KW-0067">ATP-binding</keyword>
<dbReference type="CDD" id="cd03224">
    <property type="entry name" value="ABC_TM1139_LivF_branched"/>
    <property type="match status" value="1"/>
</dbReference>
<gene>
    <name evidence="6" type="ORF">KR76_24670</name>
</gene>
<dbReference type="InterPro" id="IPR052156">
    <property type="entry name" value="BCAA_Transport_ATP-bd_LivF"/>
</dbReference>
<proteinExistence type="inferred from homology"/>